<dbReference type="AlphaFoldDB" id="A0A8R7U309"/>
<dbReference type="EnsemblPlants" id="TuG1812G0300005710.01.T01">
    <property type="protein sequence ID" value="TuG1812G0300005710.01.T01"/>
    <property type="gene ID" value="TuG1812G0300005710.01"/>
</dbReference>
<dbReference type="Pfam" id="PF10536">
    <property type="entry name" value="PMD"/>
    <property type="match status" value="1"/>
</dbReference>
<feature type="domain" description="Aminotransferase-like plant mobile" evidence="1">
    <location>
        <begin position="15"/>
        <end position="65"/>
    </location>
</feature>
<protein>
    <recommendedName>
        <fullName evidence="1">Aminotransferase-like plant mobile domain-containing protein</fullName>
    </recommendedName>
</protein>
<evidence type="ECO:0000313" key="2">
    <source>
        <dbReference type="EnsemblPlants" id="TuG1812G0300005710.01.T01"/>
    </source>
</evidence>
<sequence>MIMILELSHFKPLTSSENQLHSGPSLLTSLGHRWRPETHTFHFLLGELAPTLKDVSMITALPIRG</sequence>
<name>A0A8R7U309_TRIUA</name>
<reference evidence="2" key="3">
    <citation type="submission" date="2022-06" db="UniProtKB">
        <authorList>
            <consortium name="EnsemblPlants"/>
        </authorList>
    </citation>
    <scope>IDENTIFICATION</scope>
</reference>
<evidence type="ECO:0000313" key="3">
    <source>
        <dbReference type="Proteomes" id="UP000015106"/>
    </source>
</evidence>
<proteinExistence type="predicted"/>
<dbReference type="PANTHER" id="PTHR46033">
    <property type="entry name" value="PROTEIN MAIN-LIKE 2"/>
    <property type="match status" value="1"/>
</dbReference>
<dbReference type="GO" id="GO:0010073">
    <property type="term" value="P:meristem maintenance"/>
    <property type="evidence" value="ECO:0007669"/>
    <property type="project" value="InterPro"/>
</dbReference>
<dbReference type="Gramene" id="TuG1812G0300005710.01.T01">
    <property type="protein sequence ID" value="TuG1812G0300005710.01.T01"/>
    <property type="gene ID" value="TuG1812G0300005710.01"/>
</dbReference>
<keyword evidence="3" id="KW-1185">Reference proteome</keyword>
<dbReference type="Proteomes" id="UP000015106">
    <property type="component" value="Chromosome 3"/>
</dbReference>
<organism evidence="2 3">
    <name type="scientific">Triticum urartu</name>
    <name type="common">Red wild einkorn</name>
    <name type="synonym">Crithodium urartu</name>
    <dbReference type="NCBI Taxonomy" id="4572"/>
    <lineage>
        <taxon>Eukaryota</taxon>
        <taxon>Viridiplantae</taxon>
        <taxon>Streptophyta</taxon>
        <taxon>Embryophyta</taxon>
        <taxon>Tracheophyta</taxon>
        <taxon>Spermatophyta</taxon>
        <taxon>Magnoliopsida</taxon>
        <taxon>Liliopsida</taxon>
        <taxon>Poales</taxon>
        <taxon>Poaceae</taxon>
        <taxon>BOP clade</taxon>
        <taxon>Pooideae</taxon>
        <taxon>Triticodae</taxon>
        <taxon>Triticeae</taxon>
        <taxon>Triticinae</taxon>
        <taxon>Triticum</taxon>
    </lineage>
</organism>
<dbReference type="PANTHER" id="PTHR46033:SF78">
    <property type="entry name" value="OS06G0232700 PROTEIN"/>
    <property type="match status" value="1"/>
</dbReference>
<dbReference type="InterPro" id="IPR019557">
    <property type="entry name" value="AminoTfrase-like_pln_mobile"/>
</dbReference>
<dbReference type="InterPro" id="IPR044824">
    <property type="entry name" value="MAIN-like"/>
</dbReference>
<evidence type="ECO:0000259" key="1">
    <source>
        <dbReference type="Pfam" id="PF10536"/>
    </source>
</evidence>
<reference evidence="3" key="1">
    <citation type="journal article" date="2013" name="Nature">
        <title>Draft genome of the wheat A-genome progenitor Triticum urartu.</title>
        <authorList>
            <person name="Ling H.Q."/>
            <person name="Zhao S."/>
            <person name="Liu D."/>
            <person name="Wang J."/>
            <person name="Sun H."/>
            <person name="Zhang C."/>
            <person name="Fan H."/>
            <person name="Li D."/>
            <person name="Dong L."/>
            <person name="Tao Y."/>
            <person name="Gao C."/>
            <person name="Wu H."/>
            <person name="Li Y."/>
            <person name="Cui Y."/>
            <person name="Guo X."/>
            <person name="Zheng S."/>
            <person name="Wang B."/>
            <person name="Yu K."/>
            <person name="Liang Q."/>
            <person name="Yang W."/>
            <person name="Lou X."/>
            <person name="Chen J."/>
            <person name="Feng M."/>
            <person name="Jian J."/>
            <person name="Zhang X."/>
            <person name="Luo G."/>
            <person name="Jiang Y."/>
            <person name="Liu J."/>
            <person name="Wang Z."/>
            <person name="Sha Y."/>
            <person name="Zhang B."/>
            <person name="Wu H."/>
            <person name="Tang D."/>
            <person name="Shen Q."/>
            <person name="Xue P."/>
            <person name="Zou S."/>
            <person name="Wang X."/>
            <person name="Liu X."/>
            <person name="Wang F."/>
            <person name="Yang Y."/>
            <person name="An X."/>
            <person name="Dong Z."/>
            <person name="Zhang K."/>
            <person name="Zhang X."/>
            <person name="Luo M.C."/>
            <person name="Dvorak J."/>
            <person name="Tong Y."/>
            <person name="Wang J."/>
            <person name="Yang H."/>
            <person name="Li Z."/>
            <person name="Wang D."/>
            <person name="Zhang A."/>
            <person name="Wang J."/>
        </authorList>
    </citation>
    <scope>NUCLEOTIDE SEQUENCE</scope>
    <source>
        <strain evidence="3">cv. G1812</strain>
    </source>
</reference>
<reference evidence="2" key="2">
    <citation type="submission" date="2018-03" db="EMBL/GenBank/DDBJ databases">
        <title>The Triticum urartu genome reveals the dynamic nature of wheat genome evolution.</title>
        <authorList>
            <person name="Ling H."/>
            <person name="Ma B."/>
            <person name="Shi X."/>
            <person name="Liu H."/>
            <person name="Dong L."/>
            <person name="Sun H."/>
            <person name="Cao Y."/>
            <person name="Gao Q."/>
            <person name="Zheng S."/>
            <person name="Li Y."/>
            <person name="Yu Y."/>
            <person name="Du H."/>
            <person name="Qi M."/>
            <person name="Li Y."/>
            <person name="Yu H."/>
            <person name="Cui Y."/>
            <person name="Wang N."/>
            <person name="Chen C."/>
            <person name="Wu H."/>
            <person name="Zhao Y."/>
            <person name="Zhang J."/>
            <person name="Li Y."/>
            <person name="Zhou W."/>
            <person name="Zhang B."/>
            <person name="Hu W."/>
            <person name="Eijk M."/>
            <person name="Tang J."/>
            <person name="Witsenboer H."/>
            <person name="Zhao S."/>
            <person name="Li Z."/>
            <person name="Zhang A."/>
            <person name="Wang D."/>
            <person name="Liang C."/>
        </authorList>
    </citation>
    <scope>NUCLEOTIDE SEQUENCE [LARGE SCALE GENOMIC DNA]</scope>
    <source>
        <strain evidence="2">cv. G1812</strain>
    </source>
</reference>
<accession>A0A8R7U309</accession>